<dbReference type="InterPro" id="IPR050417">
    <property type="entry name" value="Sugar_Epim/Isomerase"/>
</dbReference>
<evidence type="ECO:0000256" key="1">
    <source>
        <dbReference type="ARBA" id="ARBA00023235"/>
    </source>
</evidence>
<accession>A0ABT1CQV9</accession>
<organism evidence="4 5">
    <name type="scientific">Hoeflea alexandrii</name>
    <dbReference type="NCBI Taxonomy" id="288436"/>
    <lineage>
        <taxon>Bacteria</taxon>
        <taxon>Pseudomonadati</taxon>
        <taxon>Pseudomonadota</taxon>
        <taxon>Alphaproteobacteria</taxon>
        <taxon>Hyphomicrobiales</taxon>
        <taxon>Rhizobiaceae</taxon>
        <taxon>Hoeflea</taxon>
    </lineage>
</organism>
<proteinExistence type="inferred from homology"/>
<evidence type="ECO:0000313" key="5">
    <source>
        <dbReference type="Proteomes" id="UP001320715"/>
    </source>
</evidence>
<comment type="caution">
    <text evidence="4">The sequence shown here is derived from an EMBL/GenBank/DDBJ whole genome shotgun (WGS) entry which is preliminary data.</text>
</comment>
<dbReference type="PIRSF" id="PIRSF006241">
    <property type="entry name" value="HyI"/>
    <property type="match status" value="1"/>
</dbReference>
<dbReference type="Gene3D" id="3.20.20.150">
    <property type="entry name" value="Divalent-metal-dependent TIM barrel enzymes"/>
    <property type="match status" value="1"/>
</dbReference>
<dbReference type="PANTHER" id="PTHR43489:SF6">
    <property type="entry name" value="HYDROXYPYRUVATE ISOMERASE-RELATED"/>
    <property type="match status" value="1"/>
</dbReference>
<gene>
    <name evidence="4" type="ORF">GTW23_10425</name>
</gene>
<dbReference type="InterPro" id="IPR036237">
    <property type="entry name" value="Xyl_isomerase-like_sf"/>
</dbReference>
<dbReference type="Pfam" id="PF01261">
    <property type="entry name" value="AP_endonuc_2"/>
    <property type="match status" value="1"/>
</dbReference>
<dbReference type="InterPro" id="IPR026040">
    <property type="entry name" value="HyI-like"/>
</dbReference>
<evidence type="ECO:0000259" key="3">
    <source>
        <dbReference type="Pfam" id="PF01261"/>
    </source>
</evidence>
<dbReference type="PANTHER" id="PTHR43489">
    <property type="entry name" value="ISOMERASE"/>
    <property type="match status" value="1"/>
</dbReference>
<evidence type="ECO:0000313" key="4">
    <source>
        <dbReference type="EMBL" id="MCO6408589.1"/>
    </source>
</evidence>
<dbReference type="InterPro" id="IPR013022">
    <property type="entry name" value="Xyl_isomerase-like_TIM-brl"/>
</dbReference>
<dbReference type="SUPFAM" id="SSF51658">
    <property type="entry name" value="Xylose isomerase-like"/>
    <property type="match status" value="1"/>
</dbReference>
<comment type="similarity">
    <text evidence="2">Belongs to the hyi family.</text>
</comment>
<keyword evidence="1 2" id="KW-0413">Isomerase</keyword>
<dbReference type="NCBIfam" id="NF043033">
    <property type="entry name" value="OxoTetrIsom"/>
    <property type="match status" value="1"/>
</dbReference>
<reference evidence="4 5" key="1">
    <citation type="submission" date="2020-01" db="EMBL/GenBank/DDBJ databases">
        <title>Genomes of bacteria type strains.</title>
        <authorList>
            <person name="Chen J."/>
            <person name="Zhu S."/>
            <person name="Yang J."/>
        </authorList>
    </citation>
    <scope>NUCLEOTIDE SEQUENCE [LARGE SCALE GENOMIC DNA]</scope>
    <source>
        <strain evidence="4 5">DSM 16655</strain>
    </source>
</reference>
<feature type="domain" description="Xylose isomerase-like TIM barrel" evidence="3">
    <location>
        <begin position="21"/>
        <end position="254"/>
    </location>
</feature>
<protein>
    <submittedName>
        <fullName evidence="4">TIM barrel protein</fullName>
    </submittedName>
</protein>
<keyword evidence="5" id="KW-1185">Reference proteome</keyword>
<dbReference type="Proteomes" id="UP001320715">
    <property type="component" value="Unassembled WGS sequence"/>
</dbReference>
<dbReference type="RefSeq" id="WP_252915703.1">
    <property type="nucleotide sequence ID" value="NZ_JAAAML010000002.1"/>
</dbReference>
<dbReference type="EMBL" id="JAAAML010000002">
    <property type="protein sequence ID" value="MCO6408589.1"/>
    <property type="molecule type" value="Genomic_DNA"/>
</dbReference>
<evidence type="ECO:0000256" key="2">
    <source>
        <dbReference type="PIRNR" id="PIRNR006241"/>
    </source>
</evidence>
<dbReference type="InterPro" id="IPR053398">
    <property type="entry name" value="HPT_OtnI_isomerases"/>
</dbReference>
<name>A0ABT1CQV9_9HYPH</name>
<sequence length="258" mass="28338">MPRFAANLSMMFTEHAFPERFRAAADAGFDAVEFLFPYDYPAKDIAEWCRRAGVEQVLFNLWPGRWEAGERGLAALPGRKAEFRQSVRTALDYAAVIGTPRLHMMAGIADAADPVHQACYREQLAFAADAAAEQGVTIMIEPINGRDMPGYFLDDFERAAELIDTLGHPGVKLQFDIYHRQILRGDVLTGLKSLMPVIGHVQIASVPARNEPGSGELDDLRILKALDELGYAGFVGCEYRPRAGTVDGLGWLAALRGG</sequence>